<dbReference type="EMBL" id="FWXZ01000002">
    <property type="protein sequence ID" value="SMC53765.1"/>
    <property type="molecule type" value="Genomic_DNA"/>
</dbReference>
<sequence length="211" mass="25123">MKTYTPENLVKISRYRKLFPTLPEEVRQDVYSRMLVLLKEEEKWCDRGNYKHIAQILTTIALYEVLQMHGESEPEAYRIISEAMWGALTPESYQKMARRSFFLPMMKKILPFGFRHGSGAGWKYTWHLKEDPKDRFHFECRECVYWHIFSEQNLMKLGAMFCHSDVINFGKLPYTDFRRTKTLCQGGDCCDFDFVRHKTDAGDGWERFESI</sequence>
<protein>
    <submittedName>
        <fullName evidence="1">L-2-amino-thiazoline-4-carboxylic acid hydrolase</fullName>
    </submittedName>
</protein>
<keyword evidence="1" id="KW-0378">Hydrolase</keyword>
<comment type="caution">
    <text evidence="1">The sequence shown here is derived from an EMBL/GenBank/DDBJ whole genome shotgun (WGS) entry which is preliminary data.</text>
</comment>
<evidence type="ECO:0000313" key="2">
    <source>
        <dbReference type="Proteomes" id="UP000192328"/>
    </source>
</evidence>
<gene>
    <name evidence="1" type="ORF">SAMN06297397_1310</name>
</gene>
<keyword evidence="2" id="KW-1185">Reference proteome</keyword>
<name>A0AC61PKI5_9FIRM</name>
<proteinExistence type="predicted"/>
<dbReference type="Proteomes" id="UP000192328">
    <property type="component" value="Unassembled WGS sequence"/>
</dbReference>
<evidence type="ECO:0000313" key="1">
    <source>
        <dbReference type="EMBL" id="SMC53765.1"/>
    </source>
</evidence>
<accession>A0AC61PKI5</accession>
<organism evidence="1 2">
    <name type="scientific">Aristaeella lactis</name>
    <dbReference type="NCBI Taxonomy" id="3046383"/>
    <lineage>
        <taxon>Bacteria</taxon>
        <taxon>Bacillati</taxon>
        <taxon>Bacillota</taxon>
        <taxon>Clostridia</taxon>
        <taxon>Eubacteriales</taxon>
        <taxon>Aristaeellaceae</taxon>
        <taxon>Aristaeella</taxon>
    </lineage>
</organism>
<reference evidence="1" key="1">
    <citation type="submission" date="2017-04" db="EMBL/GenBank/DDBJ databases">
        <authorList>
            <person name="Varghese N."/>
            <person name="Submissions S."/>
        </authorList>
    </citation>
    <scope>NUCLEOTIDE SEQUENCE</scope>
    <source>
        <strain evidence="1">WTE2008</strain>
    </source>
</reference>